<comment type="cofactor">
    <cofactor evidence="1 4">
        <name>thiamine diphosphate</name>
        <dbReference type="ChEBI" id="CHEBI:58937"/>
    </cofactor>
</comment>
<dbReference type="SUPFAM" id="SSF52922">
    <property type="entry name" value="TK C-terminal domain-like"/>
    <property type="match status" value="1"/>
</dbReference>
<dbReference type="GO" id="GO:0004739">
    <property type="term" value="F:pyruvate dehydrogenase (acetyl-transferring) activity"/>
    <property type="evidence" value="ECO:0007669"/>
    <property type="project" value="UniProtKB-UniRule"/>
</dbReference>
<dbReference type="EC" id="1.2.4.1" evidence="4"/>
<comment type="catalytic activity">
    <reaction evidence="4">
        <text>N(6)-[(R)-lipoyl]-L-lysyl-[protein] + pyruvate + H(+) = N(6)-[(R)-S(8)-acetyldihydrolipoyl]-L-lysyl-[protein] + CO2</text>
        <dbReference type="Rhea" id="RHEA:19189"/>
        <dbReference type="Rhea" id="RHEA-COMP:10474"/>
        <dbReference type="Rhea" id="RHEA-COMP:10478"/>
        <dbReference type="ChEBI" id="CHEBI:15361"/>
        <dbReference type="ChEBI" id="CHEBI:15378"/>
        <dbReference type="ChEBI" id="CHEBI:16526"/>
        <dbReference type="ChEBI" id="CHEBI:83099"/>
        <dbReference type="ChEBI" id="CHEBI:83111"/>
        <dbReference type="EC" id="1.2.4.1"/>
    </reaction>
</comment>
<dbReference type="EMBL" id="MU825880">
    <property type="protein sequence ID" value="KAJ7385628.1"/>
    <property type="molecule type" value="Genomic_DNA"/>
</dbReference>
<dbReference type="PANTHER" id="PTHR11624:SF96">
    <property type="entry name" value="PYRUVATE DEHYDROGENASE E1 COMPONENT SUBUNIT BETA, MITOCHONDRIAL"/>
    <property type="match status" value="1"/>
</dbReference>
<name>A0A9W9ZRJ0_9CNID</name>
<accession>A0A9W9ZRJ0</accession>
<evidence type="ECO:0000313" key="6">
    <source>
        <dbReference type="EMBL" id="KAJ7385628.1"/>
    </source>
</evidence>
<dbReference type="OrthoDB" id="10266385at2759"/>
<gene>
    <name evidence="6" type="ORF">OS493_015216</name>
</gene>
<keyword evidence="4" id="KW-0670">Pyruvate</keyword>
<keyword evidence="7" id="KW-1185">Reference proteome</keyword>
<evidence type="ECO:0000256" key="1">
    <source>
        <dbReference type="ARBA" id="ARBA00001964"/>
    </source>
</evidence>
<dbReference type="Proteomes" id="UP001163046">
    <property type="component" value="Unassembled WGS sequence"/>
</dbReference>
<dbReference type="InterPro" id="IPR027110">
    <property type="entry name" value="PDHB_mito-type"/>
</dbReference>
<dbReference type="Gene3D" id="3.40.50.920">
    <property type="match status" value="1"/>
</dbReference>
<dbReference type="GO" id="GO:0006086">
    <property type="term" value="P:pyruvate decarboxylation to acetyl-CoA"/>
    <property type="evidence" value="ECO:0007669"/>
    <property type="project" value="InterPro"/>
</dbReference>
<keyword evidence="2 4" id="KW-0560">Oxidoreductase</keyword>
<dbReference type="PANTHER" id="PTHR11624">
    <property type="entry name" value="DEHYDROGENASE RELATED"/>
    <property type="match status" value="1"/>
</dbReference>
<dbReference type="InterPro" id="IPR009014">
    <property type="entry name" value="Transketo_C/PFOR_II"/>
</dbReference>
<protein>
    <recommendedName>
        <fullName evidence="4">Pyruvate dehydrogenase E1 component subunit beta</fullName>
        <ecNumber evidence="4">1.2.4.1</ecNumber>
    </recommendedName>
</protein>
<dbReference type="AlphaFoldDB" id="A0A9W9ZRJ0"/>
<evidence type="ECO:0000259" key="5">
    <source>
        <dbReference type="Pfam" id="PF02780"/>
    </source>
</evidence>
<keyword evidence="3 4" id="KW-0786">Thiamine pyrophosphate</keyword>
<comment type="caution">
    <text evidence="6">The sequence shown here is derived from an EMBL/GenBank/DDBJ whole genome shotgun (WGS) entry which is preliminary data.</text>
</comment>
<evidence type="ECO:0000256" key="4">
    <source>
        <dbReference type="RuleBase" id="RU364074"/>
    </source>
</evidence>
<evidence type="ECO:0000313" key="7">
    <source>
        <dbReference type="Proteomes" id="UP001163046"/>
    </source>
</evidence>
<dbReference type="Pfam" id="PF02780">
    <property type="entry name" value="Transketolase_C"/>
    <property type="match status" value="1"/>
</dbReference>
<evidence type="ECO:0000256" key="2">
    <source>
        <dbReference type="ARBA" id="ARBA00023002"/>
    </source>
</evidence>
<reference evidence="6" key="1">
    <citation type="submission" date="2023-01" db="EMBL/GenBank/DDBJ databases">
        <title>Genome assembly of the deep-sea coral Lophelia pertusa.</title>
        <authorList>
            <person name="Herrera S."/>
            <person name="Cordes E."/>
        </authorList>
    </citation>
    <scope>NUCLEOTIDE SEQUENCE</scope>
    <source>
        <strain evidence="6">USNM1676648</strain>
        <tissue evidence="6">Polyp</tissue>
    </source>
</reference>
<dbReference type="FunFam" id="3.40.50.920:FF:000001">
    <property type="entry name" value="Pyruvate dehydrogenase E1 beta subunit"/>
    <property type="match status" value="1"/>
</dbReference>
<feature type="domain" description="Transketolase C-terminal" evidence="5">
    <location>
        <begin position="3"/>
        <end position="120"/>
    </location>
</feature>
<sequence>MQNTGSHITIVAHSRSVQISLEAAKQLEAEGVDCEVVNLRTIRPMDSECIANSLKKTNHLITVEGGWPHFGVGAEIAATVMESDAFNYLDAPIFRVTGADIPMPYAQLLESNSIPQVQNVVLTVKKCLNLA</sequence>
<proteinExistence type="predicted"/>
<organism evidence="6 7">
    <name type="scientific">Desmophyllum pertusum</name>
    <dbReference type="NCBI Taxonomy" id="174260"/>
    <lineage>
        <taxon>Eukaryota</taxon>
        <taxon>Metazoa</taxon>
        <taxon>Cnidaria</taxon>
        <taxon>Anthozoa</taxon>
        <taxon>Hexacorallia</taxon>
        <taxon>Scleractinia</taxon>
        <taxon>Caryophylliina</taxon>
        <taxon>Caryophylliidae</taxon>
        <taxon>Desmophyllum</taxon>
    </lineage>
</organism>
<comment type="function">
    <text evidence="4">The pyruvate dehydrogenase complex catalyzes the overall conversion of pyruvate to acetyl-CoA and CO2.</text>
</comment>
<evidence type="ECO:0000256" key="3">
    <source>
        <dbReference type="ARBA" id="ARBA00023052"/>
    </source>
</evidence>
<dbReference type="InterPro" id="IPR033248">
    <property type="entry name" value="Transketolase_C"/>
</dbReference>